<name>A0ABR3GDU8_9PEZI</name>
<dbReference type="EMBL" id="JBBBZM010000103">
    <property type="protein sequence ID" value="KAL0634146.1"/>
    <property type="molecule type" value="Genomic_DNA"/>
</dbReference>
<gene>
    <name evidence="7" type="ORF">Q9L58_006953</name>
</gene>
<reference evidence="7 8" key="1">
    <citation type="submission" date="2024-02" db="EMBL/GenBank/DDBJ databases">
        <title>Discinaceae phylogenomics.</title>
        <authorList>
            <person name="Dirks A.C."/>
            <person name="James T.Y."/>
        </authorList>
    </citation>
    <scope>NUCLEOTIDE SEQUENCE [LARGE SCALE GENOMIC DNA]</scope>
    <source>
        <strain evidence="7 8">ACD0624</strain>
    </source>
</reference>
<feature type="transmembrane region" description="Helical" evidence="6">
    <location>
        <begin position="52"/>
        <end position="74"/>
    </location>
</feature>
<keyword evidence="3 6" id="KW-0812">Transmembrane</keyword>
<comment type="caution">
    <text evidence="7">The sequence shown here is derived from an EMBL/GenBank/DDBJ whole genome shotgun (WGS) entry which is preliminary data.</text>
</comment>
<dbReference type="InterPro" id="IPR038213">
    <property type="entry name" value="IFI6/IFI27-like_sf"/>
</dbReference>
<evidence type="ECO:0000256" key="1">
    <source>
        <dbReference type="ARBA" id="ARBA00004141"/>
    </source>
</evidence>
<comment type="similarity">
    <text evidence="2">Belongs to the IFI6/IFI27 family.</text>
</comment>
<keyword evidence="8" id="KW-1185">Reference proteome</keyword>
<dbReference type="Gene3D" id="6.10.110.10">
    <property type="match status" value="1"/>
</dbReference>
<feature type="transmembrane region" description="Helical" evidence="6">
    <location>
        <begin position="148"/>
        <end position="166"/>
    </location>
</feature>
<proteinExistence type="inferred from homology"/>
<evidence type="ECO:0000256" key="6">
    <source>
        <dbReference type="SAM" id="Phobius"/>
    </source>
</evidence>
<dbReference type="InterPro" id="IPR009311">
    <property type="entry name" value="IFI6/IFI27-like"/>
</dbReference>
<keyword evidence="4 6" id="KW-1133">Transmembrane helix</keyword>
<evidence type="ECO:0000256" key="3">
    <source>
        <dbReference type="ARBA" id="ARBA00022692"/>
    </source>
</evidence>
<accession>A0ABR3GDU8</accession>
<feature type="transmembrane region" description="Helical" evidence="6">
    <location>
        <begin position="118"/>
        <end position="136"/>
    </location>
</feature>
<evidence type="ECO:0000313" key="8">
    <source>
        <dbReference type="Proteomes" id="UP001447188"/>
    </source>
</evidence>
<sequence>MDALYNANNQHNIPSNLLWPGAKTALAVFTFKLGGISVSERSFLDHVIAHPWLYGIAAGLIVGGILFLTLPVIIGFAEMGPVEGSLAALWQSWIGNVVKGSLFAIIQSLSMTGVFDTIGLALAAMGIALGGVGHLLPGHSVGGGHRVSGAPGVMVPAAMFAAYLMFPGV</sequence>
<dbReference type="Proteomes" id="UP001447188">
    <property type="component" value="Unassembled WGS sequence"/>
</dbReference>
<feature type="transmembrane region" description="Helical" evidence="6">
    <location>
        <begin position="86"/>
        <end position="106"/>
    </location>
</feature>
<evidence type="ECO:0000313" key="7">
    <source>
        <dbReference type="EMBL" id="KAL0634146.1"/>
    </source>
</evidence>
<organism evidence="7 8">
    <name type="scientific">Discina gigas</name>
    <dbReference type="NCBI Taxonomy" id="1032678"/>
    <lineage>
        <taxon>Eukaryota</taxon>
        <taxon>Fungi</taxon>
        <taxon>Dikarya</taxon>
        <taxon>Ascomycota</taxon>
        <taxon>Pezizomycotina</taxon>
        <taxon>Pezizomycetes</taxon>
        <taxon>Pezizales</taxon>
        <taxon>Discinaceae</taxon>
        <taxon>Discina</taxon>
    </lineage>
</organism>
<comment type="subcellular location">
    <subcellularLocation>
        <location evidence="1">Membrane</location>
        <topology evidence="1">Multi-pass membrane protein</topology>
    </subcellularLocation>
</comment>
<keyword evidence="5 6" id="KW-0472">Membrane</keyword>
<evidence type="ECO:0000256" key="2">
    <source>
        <dbReference type="ARBA" id="ARBA00007262"/>
    </source>
</evidence>
<evidence type="ECO:0000256" key="4">
    <source>
        <dbReference type="ARBA" id="ARBA00022989"/>
    </source>
</evidence>
<dbReference type="Pfam" id="PF06140">
    <property type="entry name" value="Ifi-6-16"/>
    <property type="match status" value="1"/>
</dbReference>
<evidence type="ECO:0000256" key="5">
    <source>
        <dbReference type="ARBA" id="ARBA00023136"/>
    </source>
</evidence>
<protein>
    <submittedName>
        <fullName evidence="7">Uncharacterized protein</fullName>
    </submittedName>
</protein>